<evidence type="ECO:0000313" key="2">
    <source>
        <dbReference type="Proteomes" id="UP000828390"/>
    </source>
</evidence>
<dbReference type="Proteomes" id="UP000828390">
    <property type="component" value="Unassembled WGS sequence"/>
</dbReference>
<reference evidence="1" key="1">
    <citation type="journal article" date="2019" name="bioRxiv">
        <title>The Genome of the Zebra Mussel, Dreissena polymorpha: A Resource for Invasive Species Research.</title>
        <authorList>
            <person name="McCartney M.A."/>
            <person name="Auch B."/>
            <person name="Kono T."/>
            <person name="Mallez S."/>
            <person name="Zhang Y."/>
            <person name="Obille A."/>
            <person name="Becker A."/>
            <person name="Abrahante J.E."/>
            <person name="Garbe J."/>
            <person name="Badalamenti J.P."/>
            <person name="Herman A."/>
            <person name="Mangelson H."/>
            <person name="Liachko I."/>
            <person name="Sullivan S."/>
            <person name="Sone E.D."/>
            <person name="Koren S."/>
            <person name="Silverstein K.A.T."/>
            <person name="Beckman K.B."/>
            <person name="Gohl D.M."/>
        </authorList>
    </citation>
    <scope>NUCLEOTIDE SEQUENCE</scope>
    <source>
        <strain evidence="1">Duluth1</strain>
        <tissue evidence="1">Whole animal</tissue>
    </source>
</reference>
<dbReference type="AlphaFoldDB" id="A0A9D4FDZ8"/>
<accession>A0A9D4FDZ8</accession>
<gene>
    <name evidence="1" type="ORF">DPMN_149553</name>
</gene>
<organism evidence="1 2">
    <name type="scientific">Dreissena polymorpha</name>
    <name type="common">Zebra mussel</name>
    <name type="synonym">Mytilus polymorpha</name>
    <dbReference type="NCBI Taxonomy" id="45954"/>
    <lineage>
        <taxon>Eukaryota</taxon>
        <taxon>Metazoa</taxon>
        <taxon>Spiralia</taxon>
        <taxon>Lophotrochozoa</taxon>
        <taxon>Mollusca</taxon>
        <taxon>Bivalvia</taxon>
        <taxon>Autobranchia</taxon>
        <taxon>Heteroconchia</taxon>
        <taxon>Euheterodonta</taxon>
        <taxon>Imparidentia</taxon>
        <taxon>Neoheterodontei</taxon>
        <taxon>Myida</taxon>
        <taxon>Dreissenoidea</taxon>
        <taxon>Dreissenidae</taxon>
        <taxon>Dreissena</taxon>
    </lineage>
</organism>
<protein>
    <submittedName>
        <fullName evidence="1">Uncharacterized protein</fullName>
    </submittedName>
</protein>
<comment type="caution">
    <text evidence="1">The sequence shown here is derived from an EMBL/GenBank/DDBJ whole genome shotgun (WGS) entry which is preliminary data.</text>
</comment>
<name>A0A9D4FDZ8_DREPO</name>
<evidence type="ECO:0000313" key="1">
    <source>
        <dbReference type="EMBL" id="KAH3795989.1"/>
    </source>
</evidence>
<sequence>SRFSKNSKTKSIGTKLPWMDRPNERFKSLFDKYLIVKDKLQSFVDMYIHFQGMS</sequence>
<dbReference type="EMBL" id="JAIWYP010000007">
    <property type="protein sequence ID" value="KAH3795989.1"/>
    <property type="molecule type" value="Genomic_DNA"/>
</dbReference>
<proteinExistence type="predicted"/>
<reference evidence="1" key="2">
    <citation type="submission" date="2020-11" db="EMBL/GenBank/DDBJ databases">
        <authorList>
            <person name="McCartney M.A."/>
            <person name="Auch B."/>
            <person name="Kono T."/>
            <person name="Mallez S."/>
            <person name="Becker A."/>
            <person name="Gohl D.M."/>
            <person name="Silverstein K.A.T."/>
            <person name="Koren S."/>
            <person name="Bechman K.B."/>
            <person name="Herman A."/>
            <person name="Abrahante J.E."/>
            <person name="Garbe J."/>
        </authorList>
    </citation>
    <scope>NUCLEOTIDE SEQUENCE</scope>
    <source>
        <strain evidence="1">Duluth1</strain>
        <tissue evidence="1">Whole animal</tissue>
    </source>
</reference>
<feature type="non-terminal residue" evidence="1">
    <location>
        <position position="54"/>
    </location>
</feature>
<keyword evidence="2" id="KW-1185">Reference proteome</keyword>